<dbReference type="Gene3D" id="3.40.30.10">
    <property type="entry name" value="Glutaredoxin"/>
    <property type="match status" value="1"/>
</dbReference>
<dbReference type="PANTHER" id="PTHR34677:SF1">
    <property type="entry name" value="TRANSMEMBRANE PROTEIN"/>
    <property type="match status" value="1"/>
</dbReference>
<feature type="domain" description="Bacterial Ig-like" evidence="9">
    <location>
        <begin position="344"/>
        <end position="436"/>
    </location>
</feature>
<feature type="transmembrane region" description="Helical" evidence="6">
    <location>
        <begin position="851"/>
        <end position="868"/>
    </location>
</feature>
<keyword evidence="4" id="KW-0676">Redox-active center</keyword>
<name>A0A9N7N062_STRHE</name>
<evidence type="ECO:0000256" key="1">
    <source>
        <dbReference type="ARBA" id="ARBA00002549"/>
    </source>
</evidence>
<feature type="compositionally biased region" description="Polar residues" evidence="5">
    <location>
        <begin position="1068"/>
        <end position="1083"/>
    </location>
</feature>
<evidence type="ECO:0008006" key="12">
    <source>
        <dbReference type="Google" id="ProtNLM"/>
    </source>
</evidence>
<dbReference type="Pfam" id="PF19078">
    <property type="entry name" value="Big_12"/>
    <property type="match status" value="1"/>
</dbReference>
<keyword evidence="6" id="KW-0472">Membrane</keyword>
<feature type="transmembrane region" description="Helical" evidence="6">
    <location>
        <begin position="911"/>
        <end position="936"/>
    </location>
</feature>
<dbReference type="Proteomes" id="UP001153555">
    <property type="component" value="Unassembled WGS sequence"/>
</dbReference>
<dbReference type="InterPro" id="IPR011899">
    <property type="entry name" value="Glutaredoxin_euk/vir"/>
</dbReference>
<protein>
    <recommendedName>
        <fullName evidence="12">Glutaredoxin domain-containing protein</fullName>
    </recommendedName>
</protein>
<keyword evidence="7" id="KW-0732">Signal</keyword>
<feature type="transmembrane region" description="Helical" evidence="6">
    <location>
        <begin position="660"/>
        <end position="681"/>
    </location>
</feature>
<dbReference type="InterPro" id="IPR014025">
    <property type="entry name" value="Glutaredoxin_subgr"/>
</dbReference>
<keyword evidence="6" id="KW-0812">Transmembrane</keyword>
<feature type="domain" description="Glutaredoxin" evidence="8">
    <location>
        <begin position="1106"/>
        <end position="1168"/>
    </location>
</feature>
<dbReference type="PANTHER" id="PTHR34677">
    <property type="match status" value="1"/>
</dbReference>
<evidence type="ECO:0000256" key="6">
    <source>
        <dbReference type="SAM" id="Phobius"/>
    </source>
</evidence>
<evidence type="ECO:0000313" key="10">
    <source>
        <dbReference type="EMBL" id="CAA0820914.1"/>
    </source>
</evidence>
<feature type="transmembrane region" description="Helical" evidence="6">
    <location>
        <begin position="618"/>
        <end position="639"/>
    </location>
</feature>
<dbReference type="InterPro" id="IPR002109">
    <property type="entry name" value="Glutaredoxin"/>
</dbReference>
<dbReference type="EMBL" id="CACSLK010020742">
    <property type="protein sequence ID" value="CAA0820914.1"/>
    <property type="molecule type" value="Genomic_DNA"/>
</dbReference>
<evidence type="ECO:0000256" key="5">
    <source>
        <dbReference type="SAM" id="MobiDB-lite"/>
    </source>
</evidence>
<dbReference type="Pfam" id="PF00462">
    <property type="entry name" value="Glutaredoxin"/>
    <property type="match status" value="1"/>
</dbReference>
<feature type="transmembrane region" description="Helical" evidence="6">
    <location>
        <begin position="948"/>
        <end position="968"/>
    </location>
</feature>
<feature type="signal peptide" evidence="7">
    <location>
        <begin position="1"/>
        <end position="25"/>
    </location>
</feature>
<dbReference type="OrthoDB" id="617191at2759"/>
<feature type="transmembrane region" description="Helical" evidence="6">
    <location>
        <begin position="880"/>
        <end position="899"/>
    </location>
</feature>
<reference evidence="10" key="1">
    <citation type="submission" date="2019-12" db="EMBL/GenBank/DDBJ databases">
        <authorList>
            <person name="Scholes J."/>
        </authorList>
    </citation>
    <scope>NUCLEOTIDE SEQUENCE</scope>
</reference>
<dbReference type="PROSITE" id="PS51354">
    <property type="entry name" value="GLUTAREDOXIN_2"/>
    <property type="match status" value="1"/>
</dbReference>
<feature type="compositionally biased region" description="Low complexity" evidence="5">
    <location>
        <begin position="1026"/>
        <end position="1049"/>
    </location>
</feature>
<evidence type="ECO:0000259" key="9">
    <source>
        <dbReference type="Pfam" id="PF19078"/>
    </source>
</evidence>
<keyword evidence="11" id="KW-1185">Reference proteome</keyword>
<evidence type="ECO:0000256" key="3">
    <source>
        <dbReference type="ARBA" id="ARBA00022982"/>
    </source>
</evidence>
<comment type="function">
    <text evidence="1">Has a glutathione-disulfide oxidoreductase activity in the presence of NADPH and glutathione reductase. Reduces low molecular weight disulfides and proteins.</text>
</comment>
<dbReference type="NCBIfam" id="TIGR02180">
    <property type="entry name" value="GRX_euk"/>
    <property type="match status" value="1"/>
</dbReference>
<feature type="region of interest" description="Disordered" evidence="5">
    <location>
        <begin position="1010"/>
        <end position="1083"/>
    </location>
</feature>
<dbReference type="AlphaFoldDB" id="A0A9N7N062"/>
<dbReference type="InterPro" id="IPR044048">
    <property type="entry name" value="Big_12"/>
</dbReference>
<evidence type="ECO:0000256" key="2">
    <source>
        <dbReference type="ARBA" id="ARBA00007190"/>
    </source>
</evidence>
<sequence length="1195" mass="132836">MGLKFCVFLLLHCWVFLGFSLGAHSEEGSEVAVKLLKTPRALSNRNSAIFVFQAVRGANGGLCSDCATNCKLDHGMFSACEGRKVSYSKLLEGNHFFEVCLNGSTRAACTSYNWTVDTVRPTAHLTAETSFTNASRTSVNISFSEACRGFKCSSVNACNLLVYGPGEVLPSTLDIIQPILKYSITVKVSGGVRNGRLILVMDKNFCTDSAGNQFIRTENSSLFIHFDRRSVHVDMRTHVPERLLQLNSDTRTVLATNKNKYLKVYLYFTEPVLNSSAEILNSLKLNQGSLVPINGSTFGQRRFGYQLMDISDLAIVTVSLQSDMVISRQGTPISPVPPVSFLYDTERPTVKLSTTCNMRTKEKTVPILIKFVKPVFDFNSSHVSISGGHLQSFQEMTRSSYTAHIQAESDTISVSIPENITADISGNRNRASNTLQVKHYAVPVESFVLSYFVTATFALTALISGSLTLSTTSLLLAGAFSRPSSILCFDPARNLFRIASHLQVFAFSRWLPVTLPVEYYELTKGLQWSIPYFNLPWENRGDYSVMVGSNSPKDRLFRVYEGLQPGAVNINPAGKVFGLPLTPIEYRSYFESQNILPEADYILDPQNSHGWRDFSRSMFWLAIIFGSLLMLHVILLAILKFRKQNKEKEKQSYGALIFPRFEIFLAILALPCICEASAALIKGASSSGMIVGVLLLSLVAFLLLCLLLFLSFGITLGKLLQYKEVHQMGRKSHWYQELIRVTLGPGKRGQWTWKNEPKSMYLAILGPFFEDLRGPPKYMLSQISEGGSLKTPPGDDRIIDSDDENEDAEAPFIQKLFGILRIYYTLIEIVKRVTLGILAGAYSGIWSSRTPTITLLCMTSFQLFFIVLKKPFIKKKVQLVEIISISCQVSIFALFAVFFDREFSPENERRLGISMLLVFLLSFLAEMANEWVALYVQIKRLDPVTNSFLHGMKTGFVGLVLFVGPRGLTKKLTTRFPISNETGRNVSVNSRVSGERPWLRQIRELARSSLSKDGNNKTSLSEPSTSKSRGSGFWKSKRSGSSSASTSTDFKAKPKGTLGRKAVRNKISPRSVQSLTRSRTLSSAQKREDIEMALAKAKQIVSSNPVVVFSKTYCGYCGRVKKLLSQLKATYKIIELDEESDGDEIQTALAEWTGQRTVPNVFINGKHIGGSDVVAAKHERGELVPLLTEAGAVPK</sequence>
<feature type="compositionally biased region" description="Polar residues" evidence="5">
    <location>
        <begin position="1010"/>
        <end position="1025"/>
    </location>
</feature>
<comment type="similarity">
    <text evidence="2">Belongs to the glutaredoxin family. CPYC subfamily.</text>
</comment>
<keyword evidence="3" id="KW-0249">Electron transport</keyword>
<feature type="transmembrane region" description="Helical" evidence="6">
    <location>
        <begin position="693"/>
        <end position="720"/>
    </location>
</feature>
<accession>A0A9N7N062</accession>
<evidence type="ECO:0000256" key="4">
    <source>
        <dbReference type="ARBA" id="ARBA00023284"/>
    </source>
</evidence>
<gene>
    <name evidence="10" type="ORF">SHERM_18916</name>
</gene>
<keyword evidence="3" id="KW-0813">Transport</keyword>
<comment type="caution">
    <text evidence="10">The sequence shown here is derived from an EMBL/GenBank/DDBJ whole genome shotgun (WGS) entry which is preliminary data.</text>
</comment>
<dbReference type="SUPFAM" id="SSF52833">
    <property type="entry name" value="Thioredoxin-like"/>
    <property type="match status" value="1"/>
</dbReference>
<keyword evidence="6" id="KW-1133">Transmembrane helix</keyword>
<dbReference type="CDD" id="cd03419">
    <property type="entry name" value="GRX_GRXh_1_2_like"/>
    <property type="match status" value="1"/>
</dbReference>
<evidence type="ECO:0000259" key="8">
    <source>
        <dbReference type="Pfam" id="PF00462"/>
    </source>
</evidence>
<dbReference type="FunFam" id="3.40.30.10:FF:000093">
    <property type="entry name" value="Glutaredoxin 2"/>
    <property type="match status" value="1"/>
</dbReference>
<proteinExistence type="inferred from homology"/>
<dbReference type="PRINTS" id="PR00160">
    <property type="entry name" value="GLUTAREDOXIN"/>
</dbReference>
<evidence type="ECO:0000256" key="7">
    <source>
        <dbReference type="SAM" id="SignalP"/>
    </source>
</evidence>
<evidence type="ECO:0000313" key="11">
    <source>
        <dbReference type="Proteomes" id="UP001153555"/>
    </source>
</evidence>
<organism evidence="10 11">
    <name type="scientific">Striga hermonthica</name>
    <name type="common">Purple witchweed</name>
    <name type="synonym">Buchnera hermonthica</name>
    <dbReference type="NCBI Taxonomy" id="68872"/>
    <lineage>
        <taxon>Eukaryota</taxon>
        <taxon>Viridiplantae</taxon>
        <taxon>Streptophyta</taxon>
        <taxon>Embryophyta</taxon>
        <taxon>Tracheophyta</taxon>
        <taxon>Spermatophyta</taxon>
        <taxon>Magnoliopsida</taxon>
        <taxon>eudicotyledons</taxon>
        <taxon>Gunneridae</taxon>
        <taxon>Pentapetalae</taxon>
        <taxon>asterids</taxon>
        <taxon>lamiids</taxon>
        <taxon>Lamiales</taxon>
        <taxon>Orobanchaceae</taxon>
        <taxon>Buchnereae</taxon>
        <taxon>Striga</taxon>
    </lineage>
</organism>
<dbReference type="InterPro" id="IPR036249">
    <property type="entry name" value="Thioredoxin-like_sf"/>
</dbReference>
<feature type="chain" id="PRO_5040513343" description="Glutaredoxin domain-containing protein" evidence="7">
    <location>
        <begin position="26"/>
        <end position="1195"/>
    </location>
</feature>